<dbReference type="Proteomes" id="UP000006882">
    <property type="component" value="Chromosome G5"/>
</dbReference>
<feature type="region of interest" description="Disordered" evidence="1">
    <location>
        <begin position="1"/>
        <end position="38"/>
    </location>
</feature>
<dbReference type="OrthoDB" id="1865198at2759"/>
<accession>A0A251P8F2</accession>
<dbReference type="STRING" id="3760.A0A251P8F2"/>
<feature type="compositionally biased region" description="Polar residues" evidence="1">
    <location>
        <begin position="11"/>
        <end position="28"/>
    </location>
</feature>
<gene>
    <name evidence="3" type="ORF">PRUPE_5G142400</name>
</gene>
<feature type="compositionally biased region" description="Basic and acidic residues" evidence="1">
    <location>
        <begin position="1"/>
        <end position="10"/>
    </location>
</feature>
<keyword evidence="4" id="KW-1185">Reference proteome</keyword>
<dbReference type="GO" id="GO:0006355">
    <property type="term" value="P:regulation of DNA-templated transcription"/>
    <property type="evidence" value="ECO:0000318"/>
    <property type="project" value="GO_Central"/>
</dbReference>
<name>A0A251P8F2_PRUPE</name>
<dbReference type="PROSITE" id="PS50090">
    <property type="entry name" value="MYB_LIKE"/>
    <property type="match status" value="1"/>
</dbReference>
<evidence type="ECO:0000313" key="4">
    <source>
        <dbReference type="Proteomes" id="UP000006882"/>
    </source>
</evidence>
<reference evidence="3 4" key="1">
    <citation type="journal article" date="2013" name="Nat. Genet.">
        <title>The high-quality draft genome of peach (Prunus persica) identifies unique patterns of genetic diversity, domestication and genome evolution.</title>
        <authorList>
            <consortium name="International Peach Genome Initiative"/>
            <person name="Verde I."/>
            <person name="Abbott A.G."/>
            <person name="Scalabrin S."/>
            <person name="Jung S."/>
            <person name="Shu S."/>
            <person name="Marroni F."/>
            <person name="Zhebentyayeva T."/>
            <person name="Dettori M.T."/>
            <person name="Grimwood J."/>
            <person name="Cattonaro F."/>
            <person name="Zuccolo A."/>
            <person name="Rossini L."/>
            <person name="Jenkins J."/>
            <person name="Vendramin E."/>
            <person name="Meisel L.A."/>
            <person name="Decroocq V."/>
            <person name="Sosinski B."/>
            <person name="Prochnik S."/>
            <person name="Mitros T."/>
            <person name="Policriti A."/>
            <person name="Cipriani G."/>
            <person name="Dondini L."/>
            <person name="Ficklin S."/>
            <person name="Goodstein D.M."/>
            <person name="Xuan P."/>
            <person name="Del Fabbro C."/>
            <person name="Aramini V."/>
            <person name="Copetti D."/>
            <person name="Gonzalez S."/>
            <person name="Horner D.S."/>
            <person name="Falchi R."/>
            <person name="Lucas S."/>
            <person name="Mica E."/>
            <person name="Maldonado J."/>
            <person name="Lazzari B."/>
            <person name="Bielenberg D."/>
            <person name="Pirona R."/>
            <person name="Miculan M."/>
            <person name="Barakat A."/>
            <person name="Testolin R."/>
            <person name="Stella A."/>
            <person name="Tartarini S."/>
            <person name="Tonutti P."/>
            <person name="Arus P."/>
            <person name="Orellana A."/>
            <person name="Wells C."/>
            <person name="Main D."/>
            <person name="Vizzotto G."/>
            <person name="Silva H."/>
            <person name="Salamini F."/>
            <person name="Schmutz J."/>
            <person name="Morgante M."/>
            <person name="Rokhsar D.S."/>
        </authorList>
    </citation>
    <scope>NUCLEOTIDE SEQUENCE [LARGE SCALE GENOMIC DNA]</scope>
    <source>
        <strain evidence="4">cv. Nemared</strain>
    </source>
</reference>
<dbReference type="Pfam" id="PF13837">
    <property type="entry name" value="Myb_DNA-bind_4"/>
    <property type="match status" value="1"/>
</dbReference>
<dbReference type="Gene3D" id="1.10.10.60">
    <property type="entry name" value="Homeodomain-like"/>
    <property type="match status" value="1"/>
</dbReference>
<proteinExistence type="predicted"/>
<evidence type="ECO:0000256" key="1">
    <source>
        <dbReference type="SAM" id="MobiDB-lite"/>
    </source>
</evidence>
<dbReference type="InterPro" id="IPR044822">
    <property type="entry name" value="Myb_DNA-bind_4"/>
</dbReference>
<sequence length="338" mass="37801">MALDSIKHEGASSTTSDQVDRQQVPNGSSDDRAKRHPRWTRHETFVLIEGKKVVENAVQKGRSRSSSALGSDHFEPKWDLVSSYCKQRGVSREPVQCRKRWSNLLVDFKKIRNWESQIKGAAESFWVMRNDVRKERKLPGFFDREVYNILDGNAVTATAACPLALFIPVQTDAQSGDGAEAAAAEEEEEEEPGKAANGLQQDMAEDGLCSDSEESEQEETESKKENLMQDSPATTVTTPMPSSGTIKEKRGLDSNACGEHISQEKRKQRRLAIDGCENNYSDQLIRVLERNNALLNAQLEARNINCHLDREQRKEQSNSLLAAISKVTDALVRIADKL</sequence>
<organism evidence="3 4">
    <name type="scientific">Prunus persica</name>
    <name type="common">Peach</name>
    <name type="synonym">Amygdalus persica</name>
    <dbReference type="NCBI Taxonomy" id="3760"/>
    <lineage>
        <taxon>Eukaryota</taxon>
        <taxon>Viridiplantae</taxon>
        <taxon>Streptophyta</taxon>
        <taxon>Embryophyta</taxon>
        <taxon>Tracheophyta</taxon>
        <taxon>Spermatophyta</taxon>
        <taxon>Magnoliopsida</taxon>
        <taxon>eudicotyledons</taxon>
        <taxon>Gunneridae</taxon>
        <taxon>Pentapetalae</taxon>
        <taxon>rosids</taxon>
        <taxon>fabids</taxon>
        <taxon>Rosales</taxon>
        <taxon>Rosaceae</taxon>
        <taxon>Amygdaloideae</taxon>
        <taxon>Amygdaleae</taxon>
        <taxon>Prunus</taxon>
    </lineage>
</organism>
<dbReference type="AlphaFoldDB" id="A0A251P8F2"/>
<dbReference type="InterPro" id="IPR001005">
    <property type="entry name" value="SANT/Myb"/>
</dbReference>
<dbReference type="EMBL" id="CM007655">
    <property type="protein sequence ID" value="ONI07843.1"/>
    <property type="molecule type" value="Genomic_DNA"/>
</dbReference>
<dbReference type="PANTHER" id="PTHR47211:SF3">
    <property type="entry name" value="TRIHELIX TRANSCRIPTION FACTOR ASR3-LIKE"/>
    <property type="match status" value="1"/>
</dbReference>
<feature type="region of interest" description="Disordered" evidence="1">
    <location>
        <begin position="176"/>
        <end position="264"/>
    </location>
</feature>
<dbReference type="GO" id="GO:0005634">
    <property type="term" value="C:nucleus"/>
    <property type="evidence" value="ECO:0000318"/>
    <property type="project" value="GO_Central"/>
</dbReference>
<protein>
    <recommendedName>
        <fullName evidence="2">Myb-like domain-containing protein</fullName>
    </recommendedName>
</protein>
<dbReference type="Gramene" id="ONI07843">
    <property type="protein sequence ID" value="ONI07843"/>
    <property type="gene ID" value="PRUPE_5G142400"/>
</dbReference>
<dbReference type="PANTHER" id="PTHR47211">
    <property type="entry name" value="TRIHELIX TRANSCRIPTION FACTOR ASR3"/>
    <property type="match status" value="1"/>
</dbReference>
<feature type="domain" description="Myb-like" evidence="2">
    <location>
        <begin position="31"/>
        <end position="105"/>
    </location>
</feature>
<evidence type="ECO:0000313" key="3">
    <source>
        <dbReference type="EMBL" id="ONI07843.1"/>
    </source>
</evidence>
<feature type="compositionally biased region" description="Polar residues" evidence="1">
    <location>
        <begin position="228"/>
        <end position="245"/>
    </location>
</feature>
<evidence type="ECO:0000259" key="2">
    <source>
        <dbReference type="PROSITE" id="PS50090"/>
    </source>
</evidence>